<dbReference type="PROSITE" id="PS00903">
    <property type="entry name" value="CYT_DCMP_DEAMINASES_1"/>
    <property type="match status" value="1"/>
</dbReference>
<dbReference type="EMBL" id="LCTV02000001">
    <property type="protein sequence ID" value="PRQ78057.1"/>
    <property type="molecule type" value="Genomic_DNA"/>
</dbReference>
<evidence type="ECO:0000256" key="8">
    <source>
        <dbReference type="ARBA" id="ARBA00041763"/>
    </source>
</evidence>
<evidence type="ECO:0000256" key="1">
    <source>
        <dbReference type="ARBA" id="ARBA00001947"/>
    </source>
</evidence>
<gene>
    <name evidence="12" type="primary">FGENESH: predicted gene_1.679</name>
    <name evidence="13" type="ORF">AAT19DRAFT_9125</name>
    <name evidence="12" type="ORF">BN2166_0006790</name>
</gene>
<feature type="compositionally biased region" description="Basic and acidic residues" evidence="10">
    <location>
        <begin position="54"/>
        <end position="68"/>
    </location>
</feature>
<feature type="region of interest" description="Disordered" evidence="10">
    <location>
        <begin position="601"/>
        <end position="646"/>
    </location>
</feature>
<evidence type="ECO:0000256" key="9">
    <source>
        <dbReference type="ARBA" id="ARBA00071582"/>
    </source>
</evidence>
<dbReference type="GO" id="GO:0005737">
    <property type="term" value="C:cytoplasm"/>
    <property type="evidence" value="ECO:0007669"/>
    <property type="project" value="TreeGrafter"/>
</dbReference>
<keyword evidence="3" id="KW-0479">Metal-binding</keyword>
<dbReference type="EC" id="3.5.4.12" evidence="7"/>
<evidence type="ECO:0000256" key="6">
    <source>
        <dbReference type="ARBA" id="ARBA00022833"/>
    </source>
</evidence>
<evidence type="ECO:0000256" key="7">
    <source>
        <dbReference type="ARBA" id="ARBA00038938"/>
    </source>
</evidence>
<evidence type="ECO:0000313" key="13">
    <source>
        <dbReference type="EMBL" id="PRQ78057.1"/>
    </source>
</evidence>
<feature type="compositionally biased region" description="Acidic residues" evidence="10">
    <location>
        <begin position="99"/>
        <end position="112"/>
    </location>
</feature>
<dbReference type="Gene3D" id="3.40.140.10">
    <property type="entry name" value="Cytidine Deaminase, domain 2"/>
    <property type="match status" value="1"/>
</dbReference>
<evidence type="ECO:0000256" key="4">
    <source>
        <dbReference type="ARBA" id="ARBA00022727"/>
    </source>
</evidence>
<feature type="region of interest" description="Disordered" evidence="10">
    <location>
        <begin position="1"/>
        <end position="117"/>
    </location>
</feature>
<dbReference type="GO" id="GO:0008270">
    <property type="term" value="F:zinc ion binding"/>
    <property type="evidence" value="ECO:0007669"/>
    <property type="project" value="InterPro"/>
</dbReference>
<proteinExistence type="inferred from homology"/>
<dbReference type="AlphaFoldDB" id="A0A0K3C7M0"/>
<keyword evidence="5" id="KW-0378">Hydrolase</keyword>
<dbReference type="Pfam" id="PF00383">
    <property type="entry name" value="dCMP_cyt_deam_1"/>
    <property type="match status" value="1"/>
</dbReference>
<dbReference type="Proteomes" id="UP000199069">
    <property type="component" value="Unassembled WGS sequence"/>
</dbReference>
<evidence type="ECO:0000313" key="15">
    <source>
        <dbReference type="Proteomes" id="UP000239560"/>
    </source>
</evidence>
<evidence type="ECO:0000259" key="11">
    <source>
        <dbReference type="PROSITE" id="PS51747"/>
    </source>
</evidence>
<dbReference type="InterPro" id="IPR002125">
    <property type="entry name" value="CMP_dCMP_dom"/>
</dbReference>
<keyword evidence="6" id="KW-0862">Zinc</keyword>
<dbReference type="Proteomes" id="UP000239560">
    <property type="component" value="Unassembled WGS sequence"/>
</dbReference>
<evidence type="ECO:0000256" key="2">
    <source>
        <dbReference type="ARBA" id="ARBA00006576"/>
    </source>
</evidence>
<accession>A0A0K3C7M0</accession>
<evidence type="ECO:0000256" key="10">
    <source>
        <dbReference type="SAM" id="MobiDB-lite"/>
    </source>
</evidence>
<evidence type="ECO:0000313" key="14">
    <source>
        <dbReference type="Proteomes" id="UP000199069"/>
    </source>
</evidence>
<reference evidence="12 14" key="1">
    <citation type="submission" date="2015-07" db="EMBL/GenBank/DDBJ databases">
        <authorList>
            <person name="Cajimat M.N.B."/>
            <person name="Milazzo M.L."/>
            <person name="Fulhorst C.F."/>
        </authorList>
    </citation>
    <scope>NUCLEOTIDE SEQUENCE [LARGE SCALE GENOMIC DNA]</scope>
    <source>
        <strain evidence="12">Single colony</strain>
    </source>
</reference>
<dbReference type="PROSITE" id="PS51747">
    <property type="entry name" value="CYT_DCMP_DEAMINASES_2"/>
    <property type="match status" value="1"/>
</dbReference>
<dbReference type="CDD" id="cd01286">
    <property type="entry name" value="deoxycytidylate_deaminase"/>
    <property type="match status" value="1"/>
</dbReference>
<keyword evidence="4" id="KW-0545">Nucleotide biosynthesis</keyword>
<protein>
    <recommendedName>
        <fullName evidence="9">Deoxycytidylate deaminase</fullName>
        <ecNumber evidence="7">3.5.4.12</ecNumber>
    </recommendedName>
    <alternativeName>
        <fullName evidence="8">dCMP deaminase</fullName>
    </alternativeName>
</protein>
<evidence type="ECO:0000256" key="3">
    <source>
        <dbReference type="ARBA" id="ARBA00022723"/>
    </source>
</evidence>
<sequence length="889" mass="98826">MEEQDDREPLVSAKDEEQEDAKPIQAGEGERRRYLLPFASLGTLADQPRGSRAQRTDARVDYEVRAVDDGQETTRASRRSRSTNPSPKPRKRVKQESKEEQDEADLLSEDESDGKMEDFPDLVEAMGDVNRPAELPADANLLRPASLSNFDVVDENTSELSGLGMFARRDLGGNEQNTTDKTQKRIDKWGTMRKCWRSSRNLGCRGPGKAFLVSTTPHPISHQSRQGRFSVFLRLRDAAKDVECWKAYAVYRYNWCGLAKEGEFDRLTEKEKDQVIDVFCSYLRGGKNKFVEWLFREVKVQLNPDDPTLSSLWSTRKTKTVSWQVRRRQQRLALREALSQNNVFPQGWAIMVYDGPLPADELDFIKRRRAVRQAGGDPRSIREDALRMPCSTRPYTSIHLTSRIILLAFRCSYLVVTCGLQGFLSKSKAFPHEELLFPRSRPDATRVCPDQLARTMLVCIVGPPQAGKKSLADHLVRERSFTRVHLVPSLPTSRSQDDLYFTSSSDFLDHATRTWRRHYVTVDLVSKAKLAEFAKRPFVAVVAVDAPLGVRFRRAVAVANSAGETPPSLDDFVEADDRLYHGALPLLSQIDGVEEVAELFGSRLGGPGGPATPAKKRPTQLSNDPPSPTPSPFKQISPEPSPELSRTRLFQPAEQDSLQSLAQLPPADSTLSSILPLAHLTIPNPHSSLGPFLSSFSLPVLAELLRPSWDTYFMLLASLASLRSNCMKRRVGAVLVRDKRVVSTGYNGTPRGVKNCSEGGCGRCNSHGDGFGDEADPEGVDDEAEMLAANGQRKGMSRVGEALDECLCLHAEENALLEAGRERVSGGGTEGATLYCNTCPCLRCTVKIVQCGVEEVIYSLSYSMDSASRRVMEEAGVVLRQIPQPPFPK</sequence>
<feature type="domain" description="CMP/dCMP-type deaminase" evidence="11">
    <location>
        <begin position="708"/>
        <end position="879"/>
    </location>
</feature>
<evidence type="ECO:0000313" key="12">
    <source>
        <dbReference type="EMBL" id="CTR04818.1"/>
    </source>
</evidence>
<name>A0A0K3C7M0_RHOTO</name>
<organism evidence="12 14">
    <name type="scientific">Rhodotorula toruloides</name>
    <name type="common">Yeast</name>
    <name type="synonym">Rhodosporidium toruloides</name>
    <dbReference type="NCBI Taxonomy" id="5286"/>
    <lineage>
        <taxon>Eukaryota</taxon>
        <taxon>Fungi</taxon>
        <taxon>Dikarya</taxon>
        <taxon>Basidiomycota</taxon>
        <taxon>Pucciniomycotina</taxon>
        <taxon>Microbotryomycetes</taxon>
        <taxon>Sporidiobolales</taxon>
        <taxon>Sporidiobolaceae</taxon>
        <taxon>Rhodotorula</taxon>
    </lineage>
</organism>
<dbReference type="GO" id="GO:0009165">
    <property type="term" value="P:nucleotide biosynthetic process"/>
    <property type="evidence" value="ECO:0007669"/>
    <property type="project" value="UniProtKB-KW"/>
</dbReference>
<dbReference type="SUPFAM" id="SSF53927">
    <property type="entry name" value="Cytidine deaminase-like"/>
    <property type="match status" value="1"/>
</dbReference>
<dbReference type="InterPro" id="IPR016192">
    <property type="entry name" value="APOBEC/CMP_deaminase_Zn-bd"/>
</dbReference>
<dbReference type="InterPro" id="IPR015517">
    <property type="entry name" value="dCMP_deaminase-rel"/>
</dbReference>
<dbReference type="EMBL" id="CWKI01000001">
    <property type="protein sequence ID" value="CTR04818.1"/>
    <property type="molecule type" value="Genomic_DNA"/>
</dbReference>
<dbReference type="STRING" id="5286.A0A0K3C7M0"/>
<dbReference type="PANTHER" id="PTHR11086:SF18">
    <property type="entry name" value="DEOXYCYTIDYLATE DEAMINASE"/>
    <property type="match status" value="1"/>
</dbReference>
<dbReference type="PANTHER" id="PTHR11086">
    <property type="entry name" value="DEOXYCYTIDYLATE DEAMINASE-RELATED"/>
    <property type="match status" value="1"/>
</dbReference>
<dbReference type="OrthoDB" id="6710946at2759"/>
<dbReference type="GO" id="GO:0004132">
    <property type="term" value="F:dCMP deaminase activity"/>
    <property type="evidence" value="ECO:0007669"/>
    <property type="project" value="UniProtKB-EC"/>
</dbReference>
<dbReference type="FunFam" id="3.40.140.10:FF:000035">
    <property type="entry name" value="dCMP deaminase"/>
    <property type="match status" value="1"/>
</dbReference>
<keyword evidence="14" id="KW-1185">Reference proteome</keyword>
<reference evidence="13 15" key="2">
    <citation type="journal article" date="2018" name="Elife">
        <title>Functional genomics of lipid metabolism in the oleaginous yeast Rhodosporidium toruloides.</title>
        <authorList>
            <person name="Coradetti S.T."/>
            <person name="Pinel D."/>
            <person name="Geiselman G."/>
            <person name="Ito M."/>
            <person name="Mondo S."/>
            <person name="Reilly M.C."/>
            <person name="Cheng Y.F."/>
            <person name="Bauer S."/>
            <person name="Grigoriev I."/>
            <person name="Gladden J.M."/>
            <person name="Simmons B.A."/>
            <person name="Brem R."/>
            <person name="Arkin A.P."/>
            <person name="Skerker J.M."/>
        </authorList>
    </citation>
    <scope>NUCLEOTIDE SEQUENCE [LARGE SCALE GENOMIC DNA]</scope>
    <source>
        <strain evidence="13 15">NBRC 0880</strain>
    </source>
</reference>
<comment type="similarity">
    <text evidence="2">Belongs to the cytidine and deoxycytidylate deaminase family.</text>
</comment>
<comment type="cofactor">
    <cofactor evidence="1">
        <name>Zn(2+)</name>
        <dbReference type="ChEBI" id="CHEBI:29105"/>
    </cofactor>
</comment>
<dbReference type="InterPro" id="IPR016193">
    <property type="entry name" value="Cytidine_deaminase-like"/>
</dbReference>
<evidence type="ECO:0000256" key="5">
    <source>
        <dbReference type="ARBA" id="ARBA00022801"/>
    </source>
</evidence>
<dbReference type="InterPro" id="IPR035105">
    <property type="entry name" value="Deoxycytidylate_deaminase_dom"/>
</dbReference>